<dbReference type="Proteomes" id="UP000611762">
    <property type="component" value="Unassembled WGS sequence"/>
</dbReference>
<dbReference type="PANTHER" id="PTHR33383">
    <property type="entry name" value="MEMBRANE PROTEIN INSERTION EFFICIENCY FACTOR-RELATED"/>
    <property type="match status" value="1"/>
</dbReference>
<evidence type="ECO:0000313" key="4">
    <source>
        <dbReference type="Proteomes" id="UP000611762"/>
    </source>
</evidence>
<dbReference type="AlphaFoldDB" id="A0A926DLS4"/>
<dbReference type="HAMAP" id="MF_00386">
    <property type="entry name" value="UPF0161_YidD"/>
    <property type="match status" value="1"/>
</dbReference>
<keyword evidence="2" id="KW-1003">Cell membrane</keyword>
<name>A0A926DLS4_9FIRM</name>
<keyword evidence="1 2" id="KW-0472">Membrane</keyword>
<dbReference type="GO" id="GO:0005886">
    <property type="term" value="C:plasma membrane"/>
    <property type="evidence" value="ECO:0007669"/>
    <property type="project" value="UniProtKB-SubCell"/>
</dbReference>
<keyword evidence="4" id="KW-1185">Reference proteome</keyword>
<dbReference type="InterPro" id="IPR002696">
    <property type="entry name" value="Membr_insert_effic_factor_YidD"/>
</dbReference>
<comment type="function">
    <text evidence="2">Could be involved in insertion of integral membrane proteins into the membrane.</text>
</comment>
<dbReference type="SMART" id="SM01234">
    <property type="entry name" value="Haemolytic"/>
    <property type="match status" value="1"/>
</dbReference>
<evidence type="ECO:0000313" key="3">
    <source>
        <dbReference type="EMBL" id="MBC8539445.1"/>
    </source>
</evidence>
<reference evidence="3" key="1">
    <citation type="submission" date="2020-08" db="EMBL/GenBank/DDBJ databases">
        <title>Genome public.</title>
        <authorList>
            <person name="Liu C."/>
            <person name="Sun Q."/>
        </authorList>
    </citation>
    <scope>NUCLEOTIDE SEQUENCE</scope>
    <source>
        <strain evidence="3">H8</strain>
    </source>
</reference>
<comment type="caution">
    <text evidence="3">The sequence shown here is derived from an EMBL/GenBank/DDBJ whole genome shotgun (WGS) entry which is preliminary data.</text>
</comment>
<dbReference type="RefSeq" id="WP_177678963.1">
    <property type="nucleotide sequence ID" value="NZ_JACRSU010000001.1"/>
</dbReference>
<dbReference type="PANTHER" id="PTHR33383:SF1">
    <property type="entry name" value="MEMBRANE PROTEIN INSERTION EFFICIENCY FACTOR-RELATED"/>
    <property type="match status" value="1"/>
</dbReference>
<evidence type="ECO:0000256" key="1">
    <source>
        <dbReference type="ARBA" id="ARBA00023136"/>
    </source>
</evidence>
<comment type="subcellular location">
    <subcellularLocation>
        <location evidence="2">Cell membrane</location>
        <topology evidence="2">Peripheral membrane protein</topology>
        <orientation evidence="2">Cytoplasmic side</orientation>
    </subcellularLocation>
</comment>
<dbReference type="NCBIfam" id="TIGR00278">
    <property type="entry name" value="membrane protein insertion efficiency factor YidD"/>
    <property type="match status" value="1"/>
</dbReference>
<proteinExistence type="inferred from homology"/>
<organism evidence="3 4">
    <name type="scientific">Congzhengia minquanensis</name>
    <dbReference type="NCBI Taxonomy" id="2763657"/>
    <lineage>
        <taxon>Bacteria</taxon>
        <taxon>Bacillati</taxon>
        <taxon>Bacillota</taxon>
        <taxon>Clostridia</taxon>
        <taxon>Eubacteriales</taxon>
        <taxon>Oscillospiraceae</taxon>
        <taxon>Congzhengia</taxon>
    </lineage>
</organism>
<sequence>MKTLLIRLIRLYQKYVSPLKRPCCRFYPTCSSYAIEAIEKKGVIRGGFMSVWRVLRCNPFGKGGFDPVEKTDTNITGKIEGGKS</sequence>
<accession>A0A926DLS4</accession>
<dbReference type="EMBL" id="JACRSU010000001">
    <property type="protein sequence ID" value="MBC8539445.1"/>
    <property type="molecule type" value="Genomic_DNA"/>
</dbReference>
<protein>
    <recommendedName>
        <fullName evidence="2">Putative membrane protein insertion efficiency factor</fullName>
    </recommendedName>
</protein>
<evidence type="ECO:0000256" key="2">
    <source>
        <dbReference type="HAMAP-Rule" id="MF_00386"/>
    </source>
</evidence>
<gene>
    <name evidence="3" type="primary">yidD</name>
    <name evidence="3" type="ORF">H8698_00450</name>
</gene>
<dbReference type="Pfam" id="PF01809">
    <property type="entry name" value="YidD"/>
    <property type="match status" value="1"/>
</dbReference>
<comment type="similarity">
    <text evidence="2">Belongs to the UPF0161 family.</text>
</comment>